<accession>A0A1G1YRE0</accession>
<dbReference type="Proteomes" id="UP000178944">
    <property type="component" value="Unassembled WGS sequence"/>
</dbReference>
<dbReference type="Gene3D" id="6.10.250.2410">
    <property type="match status" value="1"/>
</dbReference>
<dbReference type="PANTHER" id="PTHR33969:SF2">
    <property type="entry name" value="SEGREGATION AND CONDENSATION PROTEIN A"/>
    <property type="match status" value="1"/>
</dbReference>
<dbReference type="AlphaFoldDB" id="A0A1G1YRE0"/>
<comment type="caution">
    <text evidence="2">The sequence shown here is derived from an EMBL/GenBank/DDBJ whole genome shotgun (WGS) entry which is preliminary data.</text>
</comment>
<sequence>MHNIKVQQFEGPLDLLLRLIEDKKLEITNVSLSAVTEQYLQVLHRGAQRQIAAHELADFLVIAARLLLIKSRALLPFLEWEEDEEEDLSAQLKIYKEYLEASKVIQAMIGKKRFAFSREKLLTLEPIGFQPPPNLTPSRLGSVFTHIISALASTLAMPTDVVQKTISIQEKIQEIRMRIYRQASSKFSDILREAKDKTEVIVSFLALLELIKQRTILVKQENIFED</sequence>
<dbReference type="EMBL" id="MHIQ01000014">
    <property type="protein sequence ID" value="OGY54915.1"/>
    <property type="molecule type" value="Genomic_DNA"/>
</dbReference>
<dbReference type="Pfam" id="PF02616">
    <property type="entry name" value="SMC_ScpA"/>
    <property type="match status" value="1"/>
</dbReference>
<dbReference type="InterPro" id="IPR023093">
    <property type="entry name" value="ScpA-like_C"/>
</dbReference>
<proteinExistence type="predicted"/>
<gene>
    <name evidence="2" type="ORF">A2951_00525</name>
</gene>
<evidence type="ECO:0000313" key="3">
    <source>
        <dbReference type="Proteomes" id="UP000178944"/>
    </source>
</evidence>
<dbReference type="Gene3D" id="1.10.10.580">
    <property type="entry name" value="Structural maintenance of chromosome 1. Chain E"/>
    <property type="match status" value="1"/>
</dbReference>
<evidence type="ECO:0000313" key="2">
    <source>
        <dbReference type="EMBL" id="OGY54915.1"/>
    </source>
</evidence>
<dbReference type="PANTHER" id="PTHR33969">
    <property type="entry name" value="SEGREGATION AND CONDENSATION PROTEIN A"/>
    <property type="match status" value="1"/>
</dbReference>
<evidence type="ECO:0000256" key="1">
    <source>
        <dbReference type="ARBA" id="ARBA00044777"/>
    </source>
</evidence>
<feature type="non-terminal residue" evidence="2">
    <location>
        <position position="226"/>
    </location>
</feature>
<reference evidence="2 3" key="1">
    <citation type="journal article" date="2016" name="Nat. Commun.">
        <title>Thousands of microbial genomes shed light on interconnected biogeochemical processes in an aquifer system.</title>
        <authorList>
            <person name="Anantharaman K."/>
            <person name="Brown C.T."/>
            <person name="Hug L.A."/>
            <person name="Sharon I."/>
            <person name="Castelle C.J."/>
            <person name="Probst A.J."/>
            <person name="Thomas B.C."/>
            <person name="Singh A."/>
            <person name="Wilkins M.J."/>
            <person name="Karaoz U."/>
            <person name="Brodie E.L."/>
            <person name="Williams K.H."/>
            <person name="Hubbard S.S."/>
            <person name="Banfield J.F."/>
        </authorList>
    </citation>
    <scope>NUCLEOTIDE SEQUENCE [LARGE SCALE GENOMIC DNA]</scope>
</reference>
<protein>
    <recommendedName>
        <fullName evidence="1">Segregation and condensation protein A</fullName>
    </recommendedName>
</protein>
<dbReference type="InterPro" id="IPR003768">
    <property type="entry name" value="ScpA"/>
</dbReference>
<organism evidence="2 3">
    <name type="scientific">Candidatus Buchananbacteria bacterium RIFCSPLOWO2_01_FULL_56_15</name>
    <dbReference type="NCBI Taxonomy" id="1797547"/>
    <lineage>
        <taxon>Bacteria</taxon>
        <taxon>Candidatus Buchananiibacteriota</taxon>
    </lineage>
</organism>
<name>A0A1G1YRE0_9BACT</name>